<evidence type="ECO:0000313" key="10">
    <source>
        <dbReference type="EMBL" id="BAJ98551.1"/>
    </source>
</evidence>
<feature type="chain" id="PRO_5003276079" evidence="8">
    <location>
        <begin position="28"/>
        <end position="832"/>
    </location>
</feature>
<feature type="compositionally biased region" description="Acidic residues" evidence="7">
    <location>
        <begin position="318"/>
        <end position="339"/>
    </location>
</feature>
<feature type="binding site" evidence="5">
    <location>
        <position position="171"/>
    </location>
    <ligand>
        <name>ATP</name>
        <dbReference type="ChEBI" id="CHEBI:30616"/>
    </ligand>
</feature>
<proteinExistence type="evidence at transcript level"/>
<evidence type="ECO:0000256" key="2">
    <source>
        <dbReference type="ARBA" id="ARBA00022741"/>
    </source>
</evidence>
<evidence type="ECO:0000259" key="9">
    <source>
        <dbReference type="SMART" id="SM00387"/>
    </source>
</evidence>
<dbReference type="SUPFAM" id="SSF110942">
    <property type="entry name" value="HSP90 C-terminal domain"/>
    <property type="match status" value="1"/>
</dbReference>
<reference evidence="10" key="1">
    <citation type="journal article" date="2011" name="Plant Physiol.">
        <title>Comprehensive sequence analysis of 24,783 barley full-length cDNAs derived from 12 clone libraries.</title>
        <authorList>
            <person name="Matsumoto T."/>
            <person name="Tanaka T."/>
            <person name="Sakai H."/>
            <person name="Amano N."/>
            <person name="Kanamori H."/>
            <person name="Kurita K."/>
            <person name="Kikuta A."/>
            <person name="Kamiya K."/>
            <person name="Yamamoto M."/>
            <person name="Ikawa H."/>
            <person name="Fujii N."/>
            <person name="Hori K."/>
            <person name="Itoh T."/>
            <person name="Sato K."/>
        </authorList>
    </citation>
    <scope>NUCLEOTIDE SEQUENCE</scope>
    <source>
        <tissue evidence="10">Shoot and root</tissue>
    </source>
</reference>
<feature type="binding site" evidence="5">
    <location>
        <position position="177"/>
    </location>
    <ligand>
        <name>ATP</name>
        <dbReference type="ChEBI" id="CHEBI:30616"/>
    </ligand>
</feature>
<keyword evidence="3 5" id="KW-0067">ATP-binding</keyword>
<name>F2DTY0_HORVV</name>
<dbReference type="InterPro" id="IPR003594">
    <property type="entry name" value="HATPase_dom"/>
</dbReference>
<dbReference type="AlphaFoldDB" id="F2DTY0"/>
<comment type="similarity">
    <text evidence="1">Belongs to the heat shock protein 90 family.</text>
</comment>
<evidence type="ECO:0000256" key="7">
    <source>
        <dbReference type="SAM" id="MobiDB-lite"/>
    </source>
</evidence>
<dbReference type="Gene3D" id="3.30.230.80">
    <property type="match status" value="1"/>
</dbReference>
<evidence type="ECO:0000256" key="1">
    <source>
        <dbReference type="ARBA" id="ARBA00008239"/>
    </source>
</evidence>
<dbReference type="NCBIfam" id="NF003555">
    <property type="entry name" value="PRK05218.1"/>
    <property type="match status" value="1"/>
</dbReference>
<dbReference type="PRINTS" id="PR00775">
    <property type="entry name" value="HEATSHOCK90"/>
</dbReference>
<evidence type="ECO:0000256" key="4">
    <source>
        <dbReference type="ARBA" id="ARBA00023186"/>
    </source>
</evidence>
<dbReference type="Pfam" id="PF13589">
    <property type="entry name" value="HATPase_c_3"/>
    <property type="match status" value="1"/>
</dbReference>
<feature type="signal peptide" evidence="8">
    <location>
        <begin position="1"/>
        <end position="27"/>
    </location>
</feature>
<dbReference type="FunFam" id="3.30.230.80:FF:000001">
    <property type="entry name" value="Heat shock protein 90 alpha"/>
    <property type="match status" value="1"/>
</dbReference>
<dbReference type="GO" id="GO:0051082">
    <property type="term" value="F:unfolded protein binding"/>
    <property type="evidence" value="ECO:0007669"/>
    <property type="project" value="InterPro"/>
</dbReference>
<evidence type="ECO:0000256" key="8">
    <source>
        <dbReference type="SAM" id="SignalP"/>
    </source>
</evidence>
<feature type="binding site" evidence="5">
    <location>
        <position position="112"/>
    </location>
    <ligand>
        <name>ATP</name>
        <dbReference type="ChEBI" id="CHEBI:30616"/>
    </ligand>
</feature>
<evidence type="ECO:0000256" key="5">
    <source>
        <dbReference type="PIRSR" id="PIRSR002583-1"/>
    </source>
</evidence>
<feature type="binding site" evidence="5">
    <location>
        <begin position="178"/>
        <end position="179"/>
    </location>
    <ligand>
        <name>ATP</name>
        <dbReference type="ChEBI" id="CHEBI:30616"/>
    </ligand>
</feature>
<dbReference type="SUPFAM" id="SSF55874">
    <property type="entry name" value="ATPase domain of HSP90 chaperone/DNA topoisomerase II/histidine kinase"/>
    <property type="match status" value="1"/>
</dbReference>
<feature type="binding site" evidence="5">
    <location>
        <position position="250"/>
    </location>
    <ligand>
        <name>ATP</name>
        <dbReference type="ChEBI" id="CHEBI:30616"/>
    </ligand>
</feature>
<dbReference type="SMART" id="SM00387">
    <property type="entry name" value="HATPase_c"/>
    <property type="match status" value="1"/>
</dbReference>
<dbReference type="Gene3D" id="3.40.50.11260">
    <property type="match status" value="1"/>
</dbReference>
<dbReference type="EMBL" id="AK367348">
    <property type="protein sequence ID" value="BAJ98551.1"/>
    <property type="molecule type" value="mRNA"/>
</dbReference>
<feature type="domain" description="Histidine kinase/HSP90-like ATPase" evidence="9">
    <location>
        <begin position="105"/>
        <end position="260"/>
    </location>
</feature>
<dbReference type="GO" id="GO:0140662">
    <property type="term" value="F:ATP-dependent protein folding chaperone"/>
    <property type="evidence" value="ECO:0007669"/>
    <property type="project" value="InterPro"/>
</dbReference>
<dbReference type="PIRSF" id="PIRSF002583">
    <property type="entry name" value="Hsp90"/>
    <property type="match status" value="1"/>
</dbReference>
<dbReference type="InterPro" id="IPR036890">
    <property type="entry name" value="HATPase_C_sf"/>
</dbReference>
<dbReference type="GO" id="GO:0005524">
    <property type="term" value="F:ATP binding"/>
    <property type="evidence" value="ECO:0007669"/>
    <property type="project" value="UniProtKB-KW"/>
</dbReference>
<keyword evidence="6" id="KW-0175">Coiled coil</keyword>
<feature type="region of interest" description="Disordered" evidence="7">
    <location>
        <begin position="797"/>
        <end position="832"/>
    </location>
</feature>
<keyword evidence="4" id="KW-0143">Chaperone</keyword>
<dbReference type="InterPro" id="IPR020575">
    <property type="entry name" value="Hsp90_N"/>
</dbReference>
<evidence type="ECO:0000256" key="3">
    <source>
        <dbReference type="ARBA" id="ARBA00022840"/>
    </source>
</evidence>
<dbReference type="Gene3D" id="3.30.565.10">
    <property type="entry name" value="Histidine kinase-like ATPase, C-terminal domain"/>
    <property type="match status" value="1"/>
</dbReference>
<keyword evidence="8" id="KW-0732">Signal</keyword>
<feature type="binding site" evidence="5">
    <location>
        <position position="116"/>
    </location>
    <ligand>
        <name>ATP</name>
        <dbReference type="ChEBI" id="CHEBI:30616"/>
    </ligand>
</feature>
<organism evidence="10">
    <name type="scientific">Hordeum vulgare subsp. vulgare</name>
    <name type="common">Domesticated barley</name>
    <dbReference type="NCBI Taxonomy" id="112509"/>
    <lineage>
        <taxon>Eukaryota</taxon>
        <taxon>Viridiplantae</taxon>
        <taxon>Streptophyta</taxon>
        <taxon>Embryophyta</taxon>
        <taxon>Tracheophyta</taxon>
        <taxon>Spermatophyta</taxon>
        <taxon>Magnoliopsida</taxon>
        <taxon>Liliopsida</taxon>
        <taxon>Poales</taxon>
        <taxon>Poaceae</taxon>
        <taxon>BOP clade</taxon>
        <taxon>Pooideae</taxon>
        <taxon>Triticodae</taxon>
        <taxon>Triticeae</taxon>
        <taxon>Hordeinae</taxon>
        <taxon>Hordeum</taxon>
    </lineage>
</organism>
<dbReference type="GO" id="GO:0016887">
    <property type="term" value="F:ATP hydrolysis activity"/>
    <property type="evidence" value="ECO:0007669"/>
    <property type="project" value="InterPro"/>
</dbReference>
<dbReference type="Gene3D" id="1.20.120.790">
    <property type="entry name" value="Heat shock protein 90, C-terminal domain"/>
    <property type="match status" value="1"/>
</dbReference>
<sequence length="832" mass="94568">MGALLRLLSIYLLVMITVPALFVLVHGDADITDQSTPTPDKILRSNEKVASKTDEEAVFREEEKINPDGLSVKELKQLEAKGEKHVFQAEVNKLMNILINSLYSNSEVFLRELISNASDALDKIRFLSLTDGEQLSSGSDLGIKIKVNKDEKTLTITDTGIGMSRDDLINNLGTIAKSGTTEFLKSFQASKDTNLIGQFGVGFYSAFLVADTVTVISKNNSDKQYIWQSDSHGSFSITEDPRGNTLGRGTSIVLHMKEEAEEFLDEKTLKDLLSKYSEFIDHPIYLWTSNVVDKEVALTDEEIAEEKRKAKEASKVEFEEDSETVSLDEADKEEEEEEFDFPKTKTVKETESTWSTMNEVKPLWTRGAKDVTDEEYKSFYKGAVAKGDYNDPIDWIHFNAEGEVDFKSLLYIPGTAPTNMYEQNKEGGHRGLRLYVRRVFITDEFRDILPKYLSFLKGIIDSDDLPLNVSREMLQESKTLKVIKKKIIRKAIAMFQKMCQDEDQTKYRQFWKLYGSTIKLGVIEDASNKQRLSELLVYQTSKSQEPSTLAKYVERMKDHQKNIYVLACEKIEECKQSPLAEQLHAKDFEVVYMVDPIDEYVMNSMDRYDGKYKFVNIAKEGLELEQTEEEKAAEEARKEEIKTEFAGLKDWFKQKFPTQIERVVVTTRLVSVPAALVSSSYGWTANMERIVKAQALGNPDAAAMNAPKKILEINPDHVLVKELNRRVKEDPEDQIALEMAEMLYETSAMTSGFPVTNPNKLVNQVLKMMTKSMQENLPQEVVEEVSKMETPKLHVVPETVPVTKKESATSTEETEKAEESEKAVEIEDHDEL</sequence>
<dbReference type="Pfam" id="PF00183">
    <property type="entry name" value="HSP90"/>
    <property type="match status" value="1"/>
</dbReference>
<dbReference type="FunFam" id="3.30.565.10:FF:000005">
    <property type="entry name" value="Heat shock protein 90"/>
    <property type="match status" value="1"/>
</dbReference>
<feature type="binding site" evidence="5">
    <location>
        <position position="163"/>
    </location>
    <ligand>
        <name>ATP</name>
        <dbReference type="ChEBI" id="CHEBI:30616"/>
    </ligand>
</feature>
<feature type="binding site" evidence="5">
    <location>
        <begin position="198"/>
        <end position="203"/>
    </location>
    <ligand>
        <name>ATP</name>
        <dbReference type="ChEBI" id="CHEBI:30616"/>
    </ligand>
</feature>
<dbReference type="HAMAP" id="MF_00505">
    <property type="entry name" value="HSP90"/>
    <property type="match status" value="1"/>
</dbReference>
<feature type="binding site" evidence="5">
    <location>
        <position position="158"/>
    </location>
    <ligand>
        <name>ATP</name>
        <dbReference type="ChEBI" id="CHEBI:30616"/>
    </ligand>
</feature>
<feature type="binding site" evidence="5">
    <location>
        <position position="471"/>
    </location>
    <ligand>
        <name>ATP</name>
        <dbReference type="ChEBI" id="CHEBI:30616"/>
    </ligand>
</feature>
<dbReference type="PANTHER" id="PTHR11528">
    <property type="entry name" value="HEAT SHOCK PROTEIN 90 FAMILY MEMBER"/>
    <property type="match status" value="1"/>
</dbReference>
<dbReference type="SUPFAM" id="SSF54211">
    <property type="entry name" value="Ribosomal protein S5 domain 2-like"/>
    <property type="match status" value="1"/>
</dbReference>
<accession>F2DTY0</accession>
<dbReference type="CDD" id="cd16927">
    <property type="entry name" value="HATPase_Hsp90-like"/>
    <property type="match status" value="1"/>
</dbReference>
<feature type="compositionally biased region" description="Basic and acidic residues" evidence="7">
    <location>
        <begin position="803"/>
        <end position="832"/>
    </location>
</feature>
<dbReference type="InterPro" id="IPR037196">
    <property type="entry name" value="HSP90_C"/>
</dbReference>
<dbReference type="InterPro" id="IPR001404">
    <property type="entry name" value="Hsp90_fam"/>
</dbReference>
<keyword evidence="2 5" id="KW-0547">Nucleotide-binding</keyword>
<protein>
    <submittedName>
        <fullName evidence="10">Predicted protein</fullName>
    </submittedName>
</protein>
<feature type="region of interest" description="Disordered" evidence="7">
    <location>
        <begin position="309"/>
        <end position="346"/>
    </location>
</feature>
<feature type="coiled-coil region" evidence="6">
    <location>
        <begin position="617"/>
        <end position="644"/>
    </location>
</feature>
<dbReference type="InterPro" id="IPR020568">
    <property type="entry name" value="Ribosomal_Su5_D2-typ_SF"/>
</dbReference>
<evidence type="ECO:0000256" key="6">
    <source>
        <dbReference type="SAM" id="Coils"/>
    </source>
</evidence>